<feature type="signal peptide" evidence="1">
    <location>
        <begin position="1"/>
        <end position="22"/>
    </location>
</feature>
<name>A0A352ITF7_9GAMM</name>
<evidence type="ECO:0000313" key="2">
    <source>
        <dbReference type="EMBL" id="HBC34740.1"/>
    </source>
</evidence>
<proteinExistence type="predicted"/>
<gene>
    <name evidence="2" type="ORF">DC045_10555</name>
</gene>
<keyword evidence="1" id="KW-0732">Signal</keyword>
<reference evidence="2 3" key="1">
    <citation type="journal article" date="2018" name="Nat. Biotechnol.">
        <title>A standardized bacterial taxonomy based on genome phylogeny substantially revises the tree of life.</title>
        <authorList>
            <person name="Parks D.H."/>
            <person name="Chuvochina M."/>
            <person name="Waite D.W."/>
            <person name="Rinke C."/>
            <person name="Skarshewski A."/>
            <person name="Chaumeil P.A."/>
            <person name="Hugenholtz P."/>
        </authorList>
    </citation>
    <scope>NUCLEOTIDE SEQUENCE [LARGE SCALE GENOMIC DNA]</scope>
    <source>
        <strain evidence="2">UBA9380</strain>
    </source>
</reference>
<comment type="caution">
    <text evidence="2">The sequence shown here is derived from an EMBL/GenBank/DDBJ whole genome shotgun (WGS) entry which is preliminary data.</text>
</comment>
<sequence>MNRIKQIVLAVSALAVTPFANSALITTQLENMTNGGGFFGELTFEDTALDTVKISADIAAPINAGLTKGDILGLWFDFADFSALSGAPTISGEDPSGIVTEVFFGENSIGSQLAGYSNVNLQGTDETNWDLAIVTGSNGGPDFYQSFS</sequence>
<evidence type="ECO:0000256" key="1">
    <source>
        <dbReference type="SAM" id="SignalP"/>
    </source>
</evidence>
<feature type="non-terminal residue" evidence="2">
    <location>
        <position position="148"/>
    </location>
</feature>
<dbReference type="Proteomes" id="UP000263489">
    <property type="component" value="Unassembled WGS sequence"/>
</dbReference>
<feature type="chain" id="PRO_5016726717" description="PEP-CTERM sorting domain-containing protein" evidence="1">
    <location>
        <begin position="23"/>
        <end position="148"/>
    </location>
</feature>
<dbReference type="EMBL" id="DNNA01000165">
    <property type="protein sequence ID" value="HBC34740.1"/>
    <property type="molecule type" value="Genomic_DNA"/>
</dbReference>
<protein>
    <recommendedName>
        <fullName evidence="4">PEP-CTERM sorting domain-containing protein</fullName>
    </recommendedName>
</protein>
<evidence type="ECO:0008006" key="4">
    <source>
        <dbReference type="Google" id="ProtNLM"/>
    </source>
</evidence>
<accession>A0A352ITF7</accession>
<evidence type="ECO:0000313" key="3">
    <source>
        <dbReference type="Proteomes" id="UP000263489"/>
    </source>
</evidence>
<dbReference type="AlphaFoldDB" id="A0A352ITF7"/>
<organism evidence="2 3">
    <name type="scientific">Marinobacter adhaerens</name>
    <dbReference type="NCBI Taxonomy" id="1033846"/>
    <lineage>
        <taxon>Bacteria</taxon>
        <taxon>Pseudomonadati</taxon>
        <taxon>Pseudomonadota</taxon>
        <taxon>Gammaproteobacteria</taxon>
        <taxon>Pseudomonadales</taxon>
        <taxon>Marinobacteraceae</taxon>
        <taxon>Marinobacter</taxon>
    </lineage>
</organism>